<accession>A0ABQ9VKF1</accession>
<evidence type="ECO:0000313" key="2">
    <source>
        <dbReference type="EMBL" id="KAK2109847.1"/>
    </source>
</evidence>
<gene>
    <name evidence="2" type="ORF">P7K49_009593</name>
</gene>
<dbReference type="Proteomes" id="UP001266305">
    <property type="component" value="Unassembled WGS sequence"/>
</dbReference>
<comment type="caution">
    <text evidence="2">The sequence shown here is derived from an EMBL/GenBank/DDBJ whole genome shotgun (WGS) entry which is preliminary data.</text>
</comment>
<dbReference type="EMBL" id="JASSZA010000005">
    <property type="protein sequence ID" value="KAK2109847.1"/>
    <property type="molecule type" value="Genomic_DNA"/>
</dbReference>
<feature type="compositionally biased region" description="Basic and acidic residues" evidence="1">
    <location>
        <begin position="93"/>
        <end position="106"/>
    </location>
</feature>
<feature type="compositionally biased region" description="Basic and acidic residues" evidence="1">
    <location>
        <begin position="179"/>
        <end position="198"/>
    </location>
</feature>
<dbReference type="PANTHER" id="PTHR37335:SF1">
    <property type="entry name" value="RIKEN CDNA 1700003F12 GENE"/>
    <property type="match status" value="1"/>
</dbReference>
<dbReference type="PANTHER" id="PTHR37335">
    <property type="entry name" value="RIKEN CDNA 1700003F12 GENE"/>
    <property type="match status" value="1"/>
</dbReference>
<reference evidence="2 3" key="1">
    <citation type="submission" date="2023-05" db="EMBL/GenBank/DDBJ databases">
        <title>B98-5 Cell Line De Novo Hybrid Assembly: An Optical Mapping Approach.</title>
        <authorList>
            <person name="Kananen K."/>
            <person name="Auerbach J.A."/>
            <person name="Kautto E."/>
            <person name="Blachly J.S."/>
        </authorList>
    </citation>
    <scope>NUCLEOTIDE SEQUENCE [LARGE SCALE GENOMIC DNA]</scope>
    <source>
        <strain evidence="2">B95-8</strain>
        <tissue evidence="2">Cell line</tissue>
    </source>
</reference>
<sequence length="260" mass="27708">MECGPLSPVVTSPAMGNNGSHKRTKAPKQAHKERPSDMDKAWWRQFLSHLPRKKPAPGMDDDLQREAESWAPSRERRASPGPELDRGPLQPCAREDNSTRVDESPRRRAGRPRVMGSAPECSPSSHPCSTPQTRIVLLLPLDKGQPLAEAGRLGDDASSSGLGSPAVPRLHGAGEGSEGELKMPELRLLLQREARQPEEGVAGTLGGGGDGARARAARGRGCTRACGPQARHPARPAPPKSSRANSTTALAHGSKRLALQ</sequence>
<feature type="compositionally biased region" description="Basic residues" evidence="1">
    <location>
        <begin position="20"/>
        <end position="29"/>
    </location>
</feature>
<proteinExistence type="predicted"/>
<evidence type="ECO:0000256" key="1">
    <source>
        <dbReference type="SAM" id="MobiDB-lite"/>
    </source>
</evidence>
<feature type="compositionally biased region" description="Basic and acidic residues" evidence="1">
    <location>
        <begin position="30"/>
        <end position="42"/>
    </location>
</feature>
<name>A0ABQ9VKF1_SAGOE</name>
<dbReference type="Pfam" id="PF15318">
    <property type="entry name" value="Bclt"/>
    <property type="match status" value="1"/>
</dbReference>
<protein>
    <submittedName>
        <fullName evidence="2">Uncharacterized protein</fullName>
    </submittedName>
</protein>
<organism evidence="2 3">
    <name type="scientific">Saguinus oedipus</name>
    <name type="common">Cotton-top tamarin</name>
    <name type="synonym">Oedipomidas oedipus</name>
    <dbReference type="NCBI Taxonomy" id="9490"/>
    <lineage>
        <taxon>Eukaryota</taxon>
        <taxon>Metazoa</taxon>
        <taxon>Chordata</taxon>
        <taxon>Craniata</taxon>
        <taxon>Vertebrata</taxon>
        <taxon>Euteleostomi</taxon>
        <taxon>Mammalia</taxon>
        <taxon>Eutheria</taxon>
        <taxon>Euarchontoglires</taxon>
        <taxon>Primates</taxon>
        <taxon>Haplorrhini</taxon>
        <taxon>Platyrrhini</taxon>
        <taxon>Cebidae</taxon>
        <taxon>Callitrichinae</taxon>
        <taxon>Saguinus</taxon>
    </lineage>
</organism>
<feature type="region of interest" description="Disordered" evidence="1">
    <location>
        <begin position="1"/>
        <end position="133"/>
    </location>
</feature>
<evidence type="ECO:0000313" key="3">
    <source>
        <dbReference type="Proteomes" id="UP001266305"/>
    </source>
</evidence>
<dbReference type="InterPro" id="IPR029296">
    <property type="entry name" value="Bcl-2-like_put"/>
</dbReference>
<feature type="compositionally biased region" description="Polar residues" evidence="1">
    <location>
        <begin position="122"/>
        <end position="133"/>
    </location>
</feature>
<feature type="compositionally biased region" description="Basic and acidic residues" evidence="1">
    <location>
        <begin position="62"/>
        <end position="86"/>
    </location>
</feature>
<feature type="compositionally biased region" description="Low complexity" evidence="1">
    <location>
        <begin position="219"/>
        <end position="231"/>
    </location>
</feature>
<feature type="region of interest" description="Disordered" evidence="1">
    <location>
        <begin position="147"/>
        <end position="260"/>
    </location>
</feature>
<keyword evidence="3" id="KW-1185">Reference proteome</keyword>